<evidence type="ECO:0000256" key="2">
    <source>
        <dbReference type="ARBA" id="ARBA00022555"/>
    </source>
</evidence>
<sequence length="170" mass="19305">MTENKMRRIRVAKIVVNMGVGQTGEELKKAMTILEKITNSKPVQTLCKIKQPTWNIREGLPIGTKVTLRGEKAIEFLKTAFLAKENALEAGNFDERGNFGFGIAEHIDMPNAKYDPKLGIRGFDVLVTLERAGYRIKRRKRGKHRITKNHIIAKNEAIDFIKNNFGVEIK</sequence>
<dbReference type="InterPro" id="IPR031310">
    <property type="entry name" value="Ribosomal_uL5_N"/>
</dbReference>
<dbReference type="FunFam" id="3.30.1440.10:FF:000002">
    <property type="entry name" value="60S ribosomal protein L11"/>
    <property type="match status" value="1"/>
</dbReference>
<feature type="domain" description="Large ribosomal subunit protein uL5 C-terminal" evidence="10">
    <location>
        <begin position="61"/>
        <end position="143"/>
    </location>
</feature>
<evidence type="ECO:0000259" key="9">
    <source>
        <dbReference type="Pfam" id="PF00281"/>
    </source>
</evidence>
<dbReference type="GO" id="GO:1990904">
    <property type="term" value="C:ribonucleoprotein complex"/>
    <property type="evidence" value="ECO:0007669"/>
    <property type="project" value="UniProtKB-KW"/>
</dbReference>
<organism evidence="11 12">
    <name type="scientific">Candidatus Iainarchaeum sp</name>
    <dbReference type="NCBI Taxonomy" id="3101447"/>
    <lineage>
        <taxon>Archaea</taxon>
        <taxon>Candidatus Iainarchaeota</taxon>
        <taxon>Candidatus Iainarchaeia</taxon>
        <taxon>Candidatus Iainarchaeales</taxon>
        <taxon>Candidatus Iainarchaeaceae</taxon>
        <taxon>Candidatus Iainarchaeum</taxon>
    </lineage>
</organism>
<dbReference type="PIRSF" id="PIRSF002161">
    <property type="entry name" value="Ribosomal_L5"/>
    <property type="match status" value="1"/>
</dbReference>
<dbReference type="GO" id="GO:0006412">
    <property type="term" value="P:translation"/>
    <property type="evidence" value="ECO:0007669"/>
    <property type="project" value="UniProtKB-UniRule"/>
</dbReference>
<dbReference type="InterPro" id="IPR022803">
    <property type="entry name" value="Ribosomal_uL5_dom_sf"/>
</dbReference>
<evidence type="ECO:0000256" key="3">
    <source>
        <dbReference type="ARBA" id="ARBA00022730"/>
    </source>
</evidence>
<evidence type="ECO:0000313" key="11">
    <source>
        <dbReference type="EMBL" id="MBS3057514.1"/>
    </source>
</evidence>
<evidence type="ECO:0000256" key="8">
    <source>
        <dbReference type="RuleBase" id="RU003930"/>
    </source>
</evidence>
<dbReference type="InterPro" id="IPR057266">
    <property type="entry name" value="Ribosomal_uL5_euk/arc-type"/>
</dbReference>
<evidence type="ECO:0000259" key="10">
    <source>
        <dbReference type="Pfam" id="PF00673"/>
    </source>
</evidence>
<dbReference type="InterPro" id="IPR022804">
    <property type="entry name" value="Ribosomal_uL5_arc"/>
</dbReference>
<protein>
    <recommendedName>
        <fullName evidence="7">Large ribosomal subunit protein uL5</fullName>
    </recommendedName>
</protein>
<proteinExistence type="inferred from homology"/>
<dbReference type="SUPFAM" id="SSF55282">
    <property type="entry name" value="RL5-like"/>
    <property type="match status" value="1"/>
</dbReference>
<dbReference type="Proteomes" id="UP000677687">
    <property type="component" value="Unassembled WGS sequence"/>
</dbReference>
<evidence type="ECO:0000256" key="4">
    <source>
        <dbReference type="ARBA" id="ARBA00022884"/>
    </source>
</evidence>
<dbReference type="AlphaFoldDB" id="A0A8T4KU89"/>
<evidence type="ECO:0000256" key="5">
    <source>
        <dbReference type="ARBA" id="ARBA00022980"/>
    </source>
</evidence>
<dbReference type="GO" id="GO:0019843">
    <property type="term" value="F:rRNA binding"/>
    <property type="evidence" value="ECO:0007669"/>
    <property type="project" value="UniProtKB-UniRule"/>
</dbReference>
<evidence type="ECO:0000313" key="12">
    <source>
        <dbReference type="Proteomes" id="UP000677687"/>
    </source>
</evidence>
<comment type="similarity">
    <text evidence="1 7 8">Belongs to the universal ribosomal protein uL5 family.</text>
</comment>
<dbReference type="EMBL" id="JAGVWD010000039">
    <property type="protein sequence ID" value="MBS3057514.1"/>
    <property type="molecule type" value="Genomic_DNA"/>
</dbReference>
<keyword evidence="6 7" id="KW-0687">Ribonucleoprotein</keyword>
<dbReference type="HAMAP" id="MF_01333_A">
    <property type="entry name" value="Ribosomal_uL5_A"/>
    <property type="match status" value="1"/>
</dbReference>
<dbReference type="PANTHER" id="PTHR11994">
    <property type="entry name" value="60S RIBOSOMAL PROTEIN L11-RELATED"/>
    <property type="match status" value="1"/>
</dbReference>
<comment type="caution">
    <text evidence="11">The sequence shown here is derived from an EMBL/GenBank/DDBJ whole genome shotgun (WGS) entry which is preliminary data.</text>
</comment>
<comment type="function">
    <text evidence="7">This is 1 of the proteins that bind and probably mediate the attachment of the 5S RNA into the large ribosomal subunit, where it forms part of the central protuberance. In the 70S ribosome it contacts protein S13 of the 30S subunit (bridge B1b), connecting the 2 subunits; this bridge is implicated in subunit movement. May contact the P site tRNA; the 5S rRNA and some of its associated proteins might help stabilize positioning of ribosome-bound tRNAs.</text>
</comment>
<evidence type="ECO:0000256" key="7">
    <source>
        <dbReference type="HAMAP-Rule" id="MF_01333"/>
    </source>
</evidence>
<dbReference type="Gene3D" id="3.30.1440.10">
    <property type="match status" value="1"/>
</dbReference>
<keyword evidence="5 7" id="KW-0689">Ribosomal protein</keyword>
<keyword evidence="2 7" id="KW-0820">tRNA-binding</keyword>
<reference evidence="11" key="2">
    <citation type="submission" date="2021-05" db="EMBL/GenBank/DDBJ databases">
        <title>Protein family content uncovers lineage relationships and bacterial pathway maintenance mechanisms in DPANN archaea.</title>
        <authorList>
            <person name="Castelle C.J."/>
            <person name="Meheust R."/>
            <person name="Jaffe A.L."/>
            <person name="Seitz K."/>
            <person name="Gong X."/>
            <person name="Baker B.J."/>
            <person name="Banfield J.F."/>
        </authorList>
    </citation>
    <scope>NUCLEOTIDE SEQUENCE</scope>
    <source>
        <strain evidence="11">RIFCSPHIGHO2_01_FULL_AR10_44_11</strain>
    </source>
</reference>
<evidence type="ECO:0000256" key="1">
    <source>
        <dbReference type="ARBA" id="ARBA00008553"/>
    </source>
</evidence>
<accession>A0A8T4KU89</accession>
<feature type="domain" description="Large ribosomal subunit protein uL5 N-terminal" evidence="9">
    <location>
        <begin position="4"/>
        <end position="57"/>
    </location>
</feature>
<evidence type="ECO:0000256" key="6">
    <source>
        <dbReference type="ARBA" id="ARBA00023274"/>
    </source>
</evidence>
<gene>
    <name evidence="7" type="primary">rpl5</name>
    <name evidence="11" type="ORF">J4415_02695</name>
</gene>
<dbReference type="InterPro" id="IPR031309">
    <property type="entry name" value="Ribosomal_uL5_C"/>
</dbReference>
<dbReference type="InterPro" id="IPR002132">
    <property type="entry name" value="Ribosomal_uL5"/>
</dbReference>
<keyword evidence="3 7" id="KW-0699">rRNA-binding</keyword>
<name>A0A8T4KU89_9ARCH</name>
<dbReference type="GO" id="GO:0005840">
    <property type="term" value="C:ribosome"/>
    <property type="evidence" value="ECO:0007669"/>
    <property type="project" value="UniProtKB-KW"/>
</dbReference>
<dbReference type="NCBIfam" id="NF003258">
    <property type="entry name" value="PRK04219.1"/>
    <property type="match status" value="1"/>
</dbReference>
<comment type="subunit">
    <text evidence="7">Part of the 50S ribosomal subunit; contacts the 5S rRNA and probably tRNA. Forms a bridge to the 30S subunit in the 70S ribosome.</text>
</comment>
<dbReference type="GO" id="GO:0000049">
    <property type="term" value="F:tRNA binding"/>
    <property type="evidence" value="ECO:0007669"/>
    <property type="project" value="UniProtKB-UniRule"/>
</dbReference>
<dbReference type="Pfam" id="PF00673">
    <property type="entry name" value="Ribosomal_L5_C"/>
    <property type="match status" value="1"/>
</dbReference>
<reference evidence="11" key="1">
    <citation type="submission" date="2021-03" db="EMBL/GenBank/DDBJ databases">
        <authorList>
            <person name="Jaffe A."/>
        </authorList>
    </citation>
    <scope>NUCLEOTIDE SEQUENCE</scope>
    <source>
        <strain evidence="11">RIFCSPHIGHO2_01_FULL_AR10_44_11</strain>
    </source>
</reference>
<dbReference type="Pfam" id="PF00281">
    <property type="entry name" value="Ribosomal_L5"/>
    <property type="match status" value="1"/>
</dbReference>
<dbReference type="GO" id="GO:0003735">
    <property type="term" value="F:structural constituent of ribosome"/>
    <property type="evidence" value="ECO:0007669"/>
    <property type="project" value="InterPro"/>
</dbReference>
<keyword evidence="4 7" id="KW-0694">RNA-binding</keyword>